<dbReference type="InterPro" id="IPR036869">
    <property type="entry name" value="J_dom_sf"/>
</dbReference>
<dbReference type="eggNOG" id="COG2214">
    <property type="taxonomic scope" value="Bacteria"/>
</dbReference>
<accession>C8X8K6</accession>
<dbReference type="STRING" id="479431.Namu_2715"/>
<evidence type="ECO:0000313" key="2">
    <source>
        <dbReference type="Proteomes" id="UP000002218"/>
    </source>
</evidence>
<gene>
    <name evidence="1" type="ordered locus">Namu_2715</name>
</gene>
<dbReference type="Gene3D" id="1.10.287.110">
    <property type="entry name" value="DnaJ domain"/>
    <property type="match status" value="1"/>
</dbReference>
<dbReference type="CDD" id="cd06257">
    <property type="entry name" value="DnaJ"/>
    <property type="match status" value="1"/>
</dbReference>
<keyword evidence="2" id="KW-1185">Reference proteome</keyword>
<proteinExistence type="predicted"/>
<dbReference type="EMBL" id="CP001737">
    <property type="protein sequence ID" value="ACV79061.1"/>
    <property type="molecule type" value="Genomic_DNA"/>
</dbReference>
<dbReference type="HOGENOM" id="CLU_1179244_0_0_11"/>
<dbReference type="InParanoid" id="C8X8K6"/>
<dbReference type="InterPro" id="IPR001623">
    <property type="entry name" value="DnaJ_domain"/>
</dbReference>
<keyword evidence="1" id="KW-0346">Stress response</keyword>
<dbReference type="KEGG" id="nml:Namu_2715"/>
<dbReference type="RefSeq" id="WP_015747940.1">
    <property type="nucleotide sequence ID" value="NC_013235.1"/>
</dbReference>
<dbReference type="AlphaFoldDB" id="C8X8K6"/>
<sequence>MVTAQYPESLAIRPLTTWPGRLTPDAARVVSPFTAPLASTLRILDRELDAIGARHPVLEVAIDPTQFRIDGRPRATARAGHPGVVLSLPHTGHGPLRYATDRFVTWQENLRAVALGLEALRRVERYGITRRGEQYVGFAALPPGQGAPGNDPMTLARALAFLTEHSGQLLSAATPIDDIDRAYRRVARVLHPDSGGDPALFHILQEAISVLRAAR</sequence>
<dbReference type="SUPFAM" id="SSF46565">
    <property type="entry name" value="Chaperone J-domain"/>
    <property type="match status" value="1"/>
</dbReference>
<evidence type="ECO:0000313" key="1">
    <source>
        <dbReference type="EMBL" id="ACV79061.1"/>
    </source>
</evidence>
<organism evidence="1 2">
    <name type="scientific">Nakamurella multipartita (strain ATCC 700099 / DSM 44233 / CIP 104796 / JCM 9543 / NBRC 105858 / Y-104)</name>
    <name type="common">Microsphaera multipartita</name>
    <dbReference type="NCBI Taxonomy" id="479431"/>
    <lineage>
        <taxon>Bacteria</taxon>
        <taxon>Bacillati</taxon>
        <taxon>Actinomycetota</taxon>
        <taxon>Actinomycetes</taxon>
        <taxon>Nakamurellales</taxon>
        <taxon>Nakamurellaceae</taxon>
        <taxon>Nakamurella</taxon>
    </lineage>
</organism>
<dbReference type="OrthoDB" id="3831452at2"/>
<dbReference type="Proteomes" id="UP000002218">
    <property type="component" value="Chromosome"/>
</dbReference>
<reference evidence="1 2" key="2">
    <citation type="journal article" date="2010" name="Stand. Genomic Sci.">
        <title>Complete genome sequence of Nakamurella multipartita type strain (Y-104).</title>
        <authorList>
            <person name="Tice H."/>
            <person name="Mayilraj S."/>
            <person name="Sims D."/>
            <person name="Lapidus A."/>
            <person name="Nolan M."/>
            <person name="Lucas S."/>
            <person name="Glavina Del Rio T."/>
            <person name="Copeland A."/>
            <person name="Cheng J.F."/>
            <person name="Meincke L."/>
            <person name="Bruce D."/>
            <person name="Goodwin L."/>
            <person name="Pitluck S."/>
            <person name="Ivanova N."/>
            <person name="Mavromatis K."/>
            <person name="Ovchinnikova G."/>
            <person name="Pati A."/>
            <person name="Chen A."/>
            <person name="Palaniappan K."/>
            <person name="Land M."/>
            <person name="Hauser L."/>
            <person name="Chang Y.J."/>
            <person name="Jeffries C.D."/>
            <person name="Detter J.C."/>
            <person name="Brettin T."/>
            <person name="Rohde M."/>
            <person name="Goker M."/>
            <person name="Bristow J."/>
            <person name="Eisen J.A."/>
            <person name="Markowitz V."/>
            <person name="Hugenholtz P."/>
            <person name="Kyrpides N.C."/>
            <person name="Klenk H.P."/>
            <person name="Chen F."/>
        </authorList>
    </citation>
    <scope>NUCLEOTIDE SEQUENCE [LARGE SCALE GENOMIC DNA]</scope>
    <source>
        <strain evidence="2">ATCC 700099 / DSM 44233 / CIP 104796 / JCM 9543 / NBRC 105858 / Y-104</strain>
    </source>
</reference>
<protein>
    <submittedName>
        <fullName evidence="1">Heat shock protein DnaJ domain protein</fullName>
    </submittedName>
</protein>
<reference evidence="2" key="1">
    <citation type="submission" date="2009-09" db="EMBL/GenBank/DDBJ databases">
        <title>The complete genome of Nakamurella multipartita DSM 44233.</title>
        <authorList>
            <consortium name="US DOE Joint Genome Institute (JGI-PGF)"/>
            <person name="Lucas S."/>
            <person name="Copeland A."/>
            <person name="Lapidus A."/>
            <person name="Glavina del Rio T."/>
            <person name="Dalin E."/>
            <person name="Tice H."/>
            <person name="Bruce D."/>
            <person name="Goodwin L."/>
            <person name="Pitluck S."/>
            <person name="Kyrpides N."/>
            <person name="Mavromatis K."/>
            <person name="Ivanova N."/>
            <person name="Ovchinnikova G."/>
            <person name="Sims D."/>
            <person name="Meincke L."/>
            <person name="Brettin T."/>
            <person name="Detter J.C."/>
            <person name="Han C."/>
            <person name="Larimer F."/>
            <person name="Land M."/>
            <person name="Hauser L."/>
            <person name="Markowitz V."/>
            <person name="Cheng J.-F."/>
            <person name="Hugenholtz P."/>
            <person name="Woyke T."/>
            <person name="Wu D."/>
            <person name="Klenk H.-P."/>
            <person name="Eisen J.A."/>
        </authorList>
    </citation>
    <scope>NUCLEOTIDE SEQUENCE [LARGE SCALE GENOMIC DNA]</scope>
    <source>
        <strain evidence="2">ATCC 700099 / DSM 44233 / CIP 104796 / JCM 9543 / NBRC 105858 / Y-104</strain>
    </source>
</reference>
<name>C8X8K6_NAKMY</name>